<dbReference type="Pfam" id="PF00990">
    <property type="entry name" value="GGDEF"/>
    <property type="match status" value="1"/>
</dbReference>
<name>A0A364NYS0_9PROT</name>
<dbReference type="GO" id="GO:0052621">
    <property type="term" value="F:diguanylate cyclase activity"/>
    <property type="evidence" value="ECO:0007669"/>
    <property type="project" value="UniProtKB-EC"/>
</dbReference>
<organism evidence="5 6">
    <name type="scientific">Paramagnetospirillum kuznetsovii</name>
    <dbReference type="NCBI Taxonomy" id="2053833"/>
    <lineage>
        <taxon>Bacteria</taxon>
        <taxon>Pseudomonadati</taxon>
        <taxon>Pseudomonadota</taxon>
        <taxon>Alphaproteobacteria</taxon>
        <taxon>Rhodospirillales</taxon>
        <taxon>Magnetospirillaceae</taxon>
        <taxon>Paramagnetospirillum</taxon>
    </lineage>
</organism>
<dbReference type="FunFam" id="3.30.70.270:FF:000001">
    <property type="entry name" value="Diguanylate cyclase domain protein"/>
    <property type="match status" value="1"/>
</dbReference>
<dbReference type="EC" id="2.7.7.65" evidence="1"/>
<dbReference type="Gene3D" id="3.30.70.270">
    <property type="match status" value="1"/>
</dbReference>
<feature type="domain" description="GGDEF" evidence="4">
    <location>
        <begin position="305"/>
        <end position="432"/>
    </location>
</feature>
<evidence type="ECO:0000256" key="2">
    <source>
        <dbReference type="ARBA" id="ARBA00034247"/>
    </source>
</evidence>
<evidence type="ECO:0000256" key="1">
    <source>
        <dbReference type="ARBA" id="ARBA00012528"/>
    </source>
</evidence>
<dbReference type="InterPro" id="IPR029787">
    <property type="entry name" value="Nucleotide_cyclase"/>
</dbReference>
<dbReference type="SUPFAM" id="SSF55073">
    <property type="entry name" value="Nucleotide cyclase"/>
    <property type="match status" value="1"/>
</dbReference>
<keyword evidence="3" id="KW-0472">Membrane</keyword>
<dbReference type="InterPro" id="IPR000160">
    <property type="entry name" value="GGDEF_dom"/>
</dbReference>
<dbReference type="SMART" id="SM00267">
    <property type="entry name" value="GGDEF"/>
    <property type="match status" value="1"/>
</dbReference>
<reference evidence="5 6" key="1">
    <citation type="submission" date="2017-11" db="EMBL/GenBank/DDBJ databases">
        <title>Draft genome sequence of magnetotactic bacterium Magnetospirillum kuznetsovii LBB-42.</title>
        <authorList>
            <person name="Grouzdev D.S."/>
            <person name="Rysina M.S."/>
            <person name="Baslerov R.V."/>
            <person name="Koziaeva V."/>
        </authorList>
    </citation>
    <scope>NUCLEOTIDE SEQUENCE [LARGE SCALE GENOMIC DNA]</scope>
    <source>
        <strain evidence="5 6">LBB-42</strain>
    </source>
</reference>
<sequence>MSSRRSWDRYRENRFRWLSGMTGGLARRMLVWILAISAVMAVMATSVQLFFDYRRDLSDLEQAMRYIEENQLPGLADAAWNFNAAGLRVQLDGIGHSPWVAGAMVRYGPNQSAELTTGVIDPGGERAVEFPLRRDVGGKVVVVGGITISPNMRDLYGRTVNRIAVVLATQAVKSLVISISILLLTSGMITRHMTQMAEFTKSFEPGKDFTPFTLRRGPHPPQDELTVLADGLNDAYRRLFTAHEFEVRHNERLSEEVALRTQELHQAHQALAKIAVTDKLTGLLNRLGLEDAFAAELAQAERQGKPLAVILTDVDKFKQVNDRHGHQVGDSVLRDFAAILVREGRSADFVGRWGGEEFIILCPDTDEERAALVAERMRASVAAHVFPVVGTTTSSFGVAAFRLGDTEASLVKRADDALYRAKESGRNRVARG</sequence>
<dbReference type="InterPro" id="IPR043128">
    <property type="entry name" value="Rev_trsase/Diguanyl_cyclase"/>
</dbReference>
<keyword evidence="3" id="KW-1133">Transmembrane helix</keyword>
<protein>
    <recommendedName>
        <fullName evidence="1">diguanylate cyclase</fullName>
        <ecNumber evidence="1">2.7.7.65</ecNumber>
    </recommendedName>
</protein>
<comment type="catalytic activity">
    <reaction evidence="2">
        <text>2 GTP = 3',3'-c-di-GMP + 2 diphosphate</text>
        <dbReference type="Rhea" id="RHEA:24898"/>
        <dbReference type="ChEBI" id="CHEBI:33019"/>
        <dbReference type="ChEBI" id="CHEBI:37565"/>
        <dbReference type="ChEBI" id="CHEBI:58805"/>
        <dbReference type="EC" id="2.7.7.65"/>
    </reaction>
</comment>
<proteinExistence type="predicted"/>
<evidence type="ECO:0000256" key="3">
    <source>
        <dbReference type="SAM" id="Phobius"/>
    </source>
</evidence>
<feature type="transmembrane region" description="Helical" evidence="3">
    <location>
        <begin position="163"/>
        <end position="184"/>
    </location>
</feature>
<evidence type="ECO:0000259" key="4">
    <source>
        <dbReference type="PROSITE" id="PS50887"/>
    </source>
</evidence>
<accession>A0A364NYS0</accession>
<keyword evidence="3" id="KW-0812">Transmembrane</keyword>
<dbReference type="OrthoDB" id="9812260at2"/>
<dbReference type="CDD" id="cd01949">
    <property type="entry name" value="GGDEF"/>
    <property type="match status" value="1"/>
</dbReference>
<dbReference type="EMBL" id="PGTO01000005">
    <property type="protein sequence ID" value="RAU22219.1"/>
    <property type="molecule type" value="Genomic_DNA"/>
</dbReference>
<dbReference type="GO" id="GO:0043709">
    <property type="term" value="P:cell adhesion involved in single-species biofilm formation"/>
    <property type="evidence" value="ECO:0007669"/>
    <property type="project" value="TreeGrafter"/>
</dbReference>
<dbReference type="PANTHER" id="PTHR45138">
    <property type="entry name" value="REGULATORY COMPONENTS OF SENSORY TRANSDUCTION SYSTEM"/>
    <property type="match status" value="1"/>
</dbReference>
<feature type="transmembrane region" description="Helical" evidence="3">
    <location>
        <begin position="29"/>
        <end position="51"/>
    </location>
</feature>
<dbReference type="PANTHER" id="PTHR45138:SF9">
    <property type="entry name" value="DIGUANYLATE CYCLASE DGCM-RELATED"/>
    <property type="match status" value="1"/>
</dbReference>
<comment type="caution">
    <text evidence="5">The sequence shown here is derived from an EMBL/GenBank/DDBJ whole genome shotgun (WGS) entry which is preliminary data.</text>
</comment>
<dbReference type="Proteomes" id="UP000251075">
    <property type="component" value="Unassembled WGS sequence"/>
</dbReference>
<evidence type="ECO:0000313" key="6">
    <source>
        <dbReference type="Proteomes" id="UP000251075"/>
    </source>
</evidence>
<keyword evidence="6" id="KW-1185">Reference proteome</keyword>
<gene>
    <name evidence="5" type="ORF">CU669_08800</name>
</gene>
<dbReference type="NCBIfam" id="TIGR00254">
    <property type="entry name" value="GGDEF"/>
    <property type="match status" value="1"/>
</dbReference>
<dbReference type="PROSITE" id="PS50887">
    <property type="entry name" value="GGDEF"/>
    <property type="match status" value="1"/>
</dbReference>
<evidence type="ECO:0000313" key="5">
    <source>
        <dbReference type="EMBL" id="RAU22219.1"/>
    </source>
</evidence>
<dbReference type="InterPro" id="IPR050469">
    <property type="entry name" value="Diguanylate_Cyclase"/>
</dbReference>
<dbReference type="GO" id="GO:0005886">
    <property type="term" value="C:plasma membrane"/>
    <property type="evidence" value="ECO:0007669"/>
    <property type="project" value="TreeGrafter"/>
</dbReference>
<dbReference type="AlphaFoldDB" id="A0A364NYS0"/>
<dbReference type="GO" id="GO:1902201">
    <property type="term" value="P:negative regulation of bacterial-type flagellum-dependent cell motility"/>
    <property type="evidence" value="ECO:0007669"/>
    <property type="project" value="TreeGrafter"/>
</dbReference>